<feature type="non-terminal residue" evidence="4">
    <location>
        <position position="1"/>
    </location>
</feature>
<organism evidence="4">
    <name type="scientific">marine metagenome</name>
    <dbReference type="NCBI Taxonomy" id="408172"/>
    <lineage>
        <taxon>unclassified sequences</taxon>
        <taxon>metagenomes</taxon>
        <taxon>ecological metagenomes</taxon>
    </lineage>
</organism>
<dbReference type="InterPro" id="IPR050565">
    <property type="entry name" value="LYPA1-2/EST-like"/>
</dbReference>
<dbReference type="SUPFAM" id="SSF53474">
    <property type="entry name" value="alpha/beta-Hydrolases"/>
    <property type="match status" value="1"/>
</dbReference>
<dbReference type="GO" id="GO:0016787">
    <property type="term" value="F:hydrolase activity"/>
    <property type="evidence" value="ECO:0007669"/>
    <property type="project" value="UniProtKB-KW"/>
</dbReference>
<evidence type="ECO:0000259" key="3">
    <source>
        <dbReference type="Pfam" id="PF02230"/>
    </source>
</evidence>
<protein>
    <recommendedName>
        <fullName evidence="3">Phospholipase/carboxylesterase/thioesterase domain-containing protein</fullName>
    </recommendedName>
</protein>
<proteinExistence type="inferred from homology"/>
<gene>
    <name evidence="4" type="ORF">METZ01_LOCUS482898</name>
</gene>
<reference evidence="4" key="1">
    <citation type="submission" date="2018-05" db="EMBL/GenBank/DDBJ databases">
        <authorList>
            <person name="Lanie J.A."/>
            <person name="Ng W.-L."/>
            <person name="Kazmierczak K.M."/>
            <person name="Andrzejewski T.M."/>
            <person name="Davidsen T.M."/>
            <person name="Wayne K.J."/>
            <person name="Tettelin H."/>
            <person name="Glass J.I."/>
            <person name="Rusch D."/>
            <person name="Podicherti R."/>
            <person name="Tsui H.-C.T."/>
            <person name="Winkler M.E."/>
        </authorList>
    </citation>
    <scope>NUCLEOTIDE SEQUENCE</scope>
</reference>
<evidence type="ECO:0000256" key="2">
    <source>
        <dbReference type="ARBA" id="ARBA00022801"/>
    </source>
</evidence>
<dbReference type="InterPro" id="IPR003140">
    <property type="entry name" value="PLipase/COase/thioEstase"/>
</dbReference>
<comment type="similarity">
    <text evidence="1">Belongs to the AB hydrolase superfamily. AB hydrolase 2 family.</text>
</comment>
<dbReference type="Gene3D" id="3.40.50.1820">
    <property type="entry name" value="alpha/beta hydrolase"/>
    <property type="match status" value="1"/>
</dbReference>
<accession>A0A383CD23</accession>
<evidence type="ECO:0000313" key="4">
    <source>
        <dbReference type="EMBL" id="SVE30044.1"/>
    </source>
</evidence>
<dbReference type="Pfam" id="PF02230">
    <property type="entry name" value="Abhydrolase_2"/>
    <property type="match status" value="1"/>
</dbReference>
<dbReference type="InterPro" id="IPR029058">
    <property type="entry name" value="AB_hydrolase_fold"/>
</dbReference>
<dbReference type="PANTHER" id="PTHR10655:SF17">
    <property type="entry name" value="LYSOPHOSPHOLIPASE-LIKE PROTEIN 1"/>
    <property type="match status" value="1"/>
</dbReference>
<name>A0A383CD23_9ZZZZ</name>
<feature type="domain" description="Phospholipase/carboxylesterase/thioesterase" evidence="3">
    <location>
        <begin position="1"/>
        <end position="79"/>
    </location>
</feature>
<dbReference type="AlphaFoldDB" id="A0A383CD23"/>
<evidence type="ECO:0000256" key="1">
    <source>
        <dbReference type="ARBA" id="ARBA00006499"/>
    </source>
</evidence>
<sequence>ALSTYLPIPKNLKKETSNHKEMPIMMMHGADDNIIPIEQGRSSWQTLIEHGYTIEWNEYPMQHAICSEEISVIGDWIMKRLL</sequence>
<keyword evidence="2" id="KW-0378">Hydrolase</keyword>
<dbReference type="PANTHER" id="PTHR10655">
    <property type="entry name" value="LYSOPHOSPHOLIPASE-RELATED"/>
    <property type="match status" value="1"/>
</dbReference>
<dbReference type="EMBL" id="UINC01207797">
    <property type="protein sequence ID" value="SVE30044.1"/>
    <property type="molecule type" value="Genomic_DNA"/>
</dbReference>